<organism evidence="9 10">
    <name type="scientific">Saltatorellus ferox</name>
    <dbReference type="NCBI Taxonomy" id="2528018"/>
    <lineage>
        <taxon>Bacteria</taxon>
        <taxon>Pseudomonadati</taxon>
        <taxon>Planctomycetota</taxon>
        <taxon>Planctomycetia</taxon>
        <taxon>Planctomycetia incertae sedis</taxon>
        <taxon>Saltatorellus</taxon>
    </lineage>
</organism>
<evidence type="ECO:0000256" key="2">
    <source>
        <dbReference type="ARBA" id="ARBA00022475"/>
    </source>
</evidence>
<comment type="subcellular location">
    <subcellularLocation>
        <location evidence="1">Cell membrane</location>
        <topology evidence="1">Multi-pass membrane protein</topology>
    </subcellularLocation>
</comment>
<keyword evidence="7 8" id="KW-0472">Membrane</keyword>
<feature type="transmembrane region" description="Helical" evidence="8">
    <location>
        <begin position="244"/>
        <end position="268"/>
    </location>
</feature>
<keyword evidence="10" id="KW-1185">Reference proteome</keyword>
<evidence type="ECO:0000256" key="5">
    <source>
        <dbReference type="ARBA" id="ARBA00022692"/>
    </source>
</evidence>
<gene>
    <name evidence="9" type="ORF">Poly30_31100</name>
</gene>
<keyword evidence="5 8" id="KW-0812">Transmembrane</keyword>
<keyword evidence="3" id="KW-0328">Glycosyltransferase</keyword>
<dbReference type="GO" id="GO:0005886">
    <property type="term" value="C:plasma membrane"/>
    <property type="evidence" value="ECO:0007669"/>
    <property type="project" value="UniProtKB-SubCell"/>
</dbReference>
<accession>A0A518EU22</accession>
<feature type="transmembrane region" description="Helical" evidence="8">
    <location>
        <begin position="205"/>
        <end position="224"/>
    </location>
</feature>
<dbReference type="GO" id="GO:0016763">
    <property type="term" value="F:pentosyltransferase activity"/>
    <property type="evidence" value="ECO:0007669"/>
    <property type="project" value="TreeGrafter"/>
</dbReference>
<dbReference type="Proteomes" id="UP000320390">
    <property type="component" value="Chromosome"/>
</dbReference>
<evidence type="ECO:0000256" key="6">
    <source>
        <dbReference type="ARBA" id="ARBA00022989"/>
    </source>
</evidence>
<evidence type="ECO:0000313" key="9">
    <source>
        <dbReference type="EMBL" id="QDV07584.1"/>
    </source>
</evidence>
<dbReference type="InterPro" id="IPR050297">
    <property type="entry name" value="LipidA_mod_glycosyltrf_83"/>
</dbReference>
<evidence type="ECO:0000256" key="4">
    <source>
        <dbReference type="ARBA" id="ARBA00022679"/>
    </source>
</evidence>
<evidence type="ECO:0000256" key="7">
    <source>
        <dbReference type="ARBA" id="ARBA00023136"/>
    </source>
</evidence>
<evidence type="ECO:0000256" key="1">
    <source>
        <dbReference type="ARBA" id="ARBA00004651"/>
    </source>
</evidence>
<reference evidence="9 10" key="1">
    <citation type="submission" date="2019-02" db="EMBL/GenBank/DDBJ databases">
        <title>Deep-cultivation of Planctomycetes and their phenomic and genomic characterization uncovers novel biology.</title>
        <authorList>
            <person name="Wiegand S."/>
            <person name="Jogler M."/>
            <person name="Boedeker C."/>
            <person name="Pinto D."/>
            <person name="Vollmers J."/>
            <person name="Rivas-Marin E."/>
            <person name="Kohn T."/>
            <person name="Peeters S.H."/>
            <person name="Heuer A."/>
            <person name="Rast P."/>
            <person name="Oberbeckmann S."/>
            <person name="Bunk B."/>
            <person name="Jeske O."/>
            <person name="Meyerdierks A."/>
            <person name="Storesund J.E."/>
            <person name="Kallscheuer N."/>
            <person name="Luecker S."/>
            <person name="Lage O.M."/>
            <person name="Pohl T."/>
            <person name="Merkel B.J."/>
            <person name="Hornburger P."/>
            <person name="Mueller R.-W."/>
            <person name="Bruemmer F."/>
            <person name="Labrenz M."/>
            <person name="Spormann A.M."/>
            <person name="Op den Camp H."/>
            <person name="Overmann J."/>
            <person name="Amann R."/>
            <person name="Jetten M.S.M."/>
            <person name="Mascher T."/>
            <person name="Medema M.H."/>
            <person name="Devos D.P."/>
            <person name="Kaster A.-K."/>
            <person name="Ovreas L."/>
            <person name="Rohde M."/>
            <person name="Galperin M.Y."/>
            <person name="Jogler C."/>
        </authorList>
    </citation>
    <scope>NUCLEOTIDE SEQUENCE [LARGE SCALE GENOMIC DNA]</scope>
    <source>
        <strain evidence="9 10">Poly30</strain>
    </source>
</reference>
<dbReference type="OrthoDB" id="9951391at2"/>
<dbReference type="EMBL" id="CP036434">
    <property type="protein sequence ID" value="QDV07584.1"/>
    <property type="molecule type" value="Genomic_DNA"/>
</dbReference>
<evidence type="ECO:0000313" key="10">
    <source>
        <dbReference type="Proteomes" id="UP000320390"/>
    </source>
</evidence>
<sequence length="475" mass="51560">MSSDSPEPVPSTRGSVAVWILVAALLAGLLRFVRLGHWSLWLDEVFTWGDAHNIAAADNKAGYLLIRWTVEALGGDPTETALRLAPALFGFAAIPLTYWAFHPLSGRTRAATAALVVAVSAWEIQWSQTARFYTMVQALGLLGGGVAIRGFLSARWILSVLGVGIAGLGHLFHLQGAVVAAAIGLAGVLIPPARSAAARRSARRSLLLFALPGALAAPFAWSVFAKYLAQKSIEDPIAGVAHFALTTGSFVTPTLAALALGVVLSAWVRRERVALFAAAVPVIGGAALAGAAGAATISAQYAFAFFPWIALLASWPMGWTKGSSRELRPLWLLVLVVPLLSQSVLYFTVEKGQRARWREAVELVAARRAPSDVVVGAPAPVVEFYLTGGREVDVRHHDVVVQLDRYNPRPYAYLAQEERVVWFVVRNGYNLSMPRRERADFERFLEEECRLVEHFPVLVEARDLSISVWKFDPAR</sequence>
<name>A0A518EU22_9BACT</name>
<dbReference type="PANTHER" id="PTHR33908:SF11">
    <property type="entry name" value="MEMBRANE PROTEIN"/>
    <property type="match status" value="1"/>
</dbReference>
<feature type="transmembrane region" description="Helical" evidence="8">
    <location>
        <begin position="330"/>
        <end position="349"/>
    </location>
</feature>
<dbReference type="GO" id="GO:0009103">
    <property type="term" value="P:lipopolysaccharide biosynthetic process"/>
    <property type="evidence" value="ECO:0007669"/>
    <property type="project" value="UniProtKB-ARBA"/>
</dbReference>
<dbReference type="PANTHER" id="PTHR33908">
    <property type="entry name" value="MANNOSYLTRANSFERASE YKCB-RELATED"/>
    <property type="match status" value="1"/>
</dbReference>
<evidence type="ECO:0008006" key="11">
    <source>
        <dbReference type="Google" id="ProtNLM"/>
    </source>
</evidence>
<dbReference type="AlphaFoldDB" id="A0A518EU22"/>
<dbReference type="RefSeq" id="WP_145198738.1">
    <property type="nucleotide sequence ID" value="NZ_CP036434.1"/>
</dbReference>
<feature type="transmembrane region" description="Helical" evidence="8">
    <location>
        <begin position="172"/>
        <end position="193"/>
    </location>
</feature>
<feature type="transmembrane region" description="Helical" evidence="8">
    <location>
        <begin position="275"/>
        <end position="295"/>
    </location>
</feature>
<keyword evidence="6 8" id="KW-1133">Transmembrane helix</keyword>
<feature type="transmembrane region" description="Helical" evidence="8">
    <location>
        <begin position="132"/>
        <end position="152"/>
    </location>
</feature>
<keyword evidence="4" id="KW-0808">Transferase</keyword>
<keyword evidence="2" id="KW-1003">Cell membrane</keyword>
<feature type="transmembrane region" description="Helical" evidence="8">
    <location>
        <begin position="16"/>
        <end position="33"/>
    </location>
</feature>
<protein>
    <recommendedName>
        <fullName evidence="11">Glycosyltransferase RgtA/B/C/D-like domain-containing protein</fullName>
    </recommendedName>
</protein>
<evidence type="ECO:0000256" key="3">
    <source>
        <dbReference type="ARBA" id="ARBA00022676"/>
    </source>
</evidence>
<evidence type="ECO:0000256" key="8">
    <source>
        <dbReference type="SAM" id="Phobius"/>
    </source>
</evidence>
<proteinExistence type="predicted"/>